<feature type="region of interest" description="Disordered" evidence="1">
    <location>
        <begin position="574"/>
        <end position="661"/>
    </location>
</feature>
<dbReference type="PROSITE" id="PS50030">
    <property type="entry name" value="UBA"/>
    <property type="match status" value="1"/>
</dbReference>
<dbReference type="OrthoDB" id="5404794at2759"/>
<dbReference type="InterPro" id="IPR009060">
    <property type="entry name" value="UBA-like_sf"/>
</dbReference>
<feature type="domain" description="UBA" evidence="2">
    <location>
        <begin position="426"/>
        <end position="473"/>
    </location>
</feature>
<dbReference type="Pfam" id="PF00627">
    <property type="entry name" value="UBA"/>
    <property type="match status" value="1"/>
</dbReference>
<reference evidence="3" key="1">
    <citation type="journal article" date="2020" name="Stud. Mycol.">
        <title>101 Dothideomycetes genomes: a test case for predicting lifestyles and emergence of pathogens.</title>
        <authorList>
            <person name="Haridas S."/>
            <person name="Albert R."/>
            <person name="Binder M."/>
            <person name="Bloem J."/>
            <person name="Labutti K."/>
            <person name="Salamov A."/>
            <person name="Andreopoulos B."/>
            <person name="Baker S."/>
            <person name="Barry K."/>
            <person name="Bills G."/>
            <person name="Bluhm B."/>
            <person name="Cannon C."/>
            <person name="Castanera R."/>
            <person name="Culley D."/>
            <person name="Daum C."/>
            <person name="Ezra D."/>
            <person name="Gonzalez J."/>
            <person name="Henrissat B."/>
            <person name="Kuo A."/>
            <person name="Liang C."/>
            <person name="Lipzen A."/>
            <person name="Lutzoni F."/>
            <person name="Magnuson J."/>
            <person name="Mondo S."/>
            <person name="Nolan M."/>
            <person name="Ohm R."/>
            <person name="Pangilinan J."/>
            <person name="Park H.-J."/>
            <person name="Ramirez L."/>
            <person name="Alfaro M."/>
            <person name="Sun H."/>
            <person name="Tritt A."/>
            <person name="Yoshinaga Y."/>
            <person name="Zwiers L.-H."/>
            <person name="Turgeon B."/>
            <person name="Goodwin S."/>
            <person name="Spatafora J."/>
            <person name="Crous P."/>
            <person name="Grigoriev I."/>
        </authorList>
    </citation>
    <scope>NUCLEOTIDE SEQUENCE</scope>
    <source>
        <strain evidence="3">CBS 122368</strain>
    </source>
</reference>
<keyword evidence="4" id="KW-1185">Reference proteome</keyword>
<feature type="compositionally biased region" description="Polar residues" evidence="1">
    <location>
        <begin position="72"/>
        <end position="87"/>
    </location>
</feature>
<sequence length="761" mass="81877">MRVIQDSEDEDDLELEAAGNGAPNDKDASFKHSDPSPPSGERGTGSTESLKRAIEAAHRAHFQTEVGASPTPAVQQEAFHSSVTLPTPISKRRKTSTDAAPYKFPAGGPARTKAPVTYGRSKTSFGSPLLEQTEEDTNEKDTSHKTEKTWSLQGTMQAAFAQQEPLAMFPEPSSTVPNATATPQRRLLEEVLAPEFLGLRPDPDAPAWQPAKSSVPWSDFLKSPSGNTEDKPDPSNQSQVPSDQRGDSSQKLTGGATLEPALAAVQTTQQSQRSRRSSFTHLEGSQFRKEAIRGVVNPKDIMGPPPIISPETPNEGAVVHCATPSGTDRSSLSKRRAAEEICKSPHRQKNGQEEPVPAARTIKAKEKSSSVRKPDDDLAAIGLPKEQYKPRPSRSRSLKLNEDPIDYSIRPEKVTKGPRRSKTTGGADEATTATTPQKVRQICDMGFTPSTTQRALRQNNGDITQTVDWLIANGVAGEDELAPPRPSKSKGKTKKVSTHPDAPGQHMEATEEAPASEKGGRRVSFSVLAEADVGLAIMSADAPADAVAENTMATAPERKSPSVKVVIPSREQATALRVKEQQPAGMSIASQKRGSVEAARSKAKRRKTTLDQPESTLEGHQMGTPEPPKEKKRGRGRPRKEAKSVESILAEQDEAAPQSKTIHTKAVLQEIQPNVSPIIETSITKKANDQTDAPVAAVEEVLASTPPPKPTTASTEPLRTPDNKTKAANASHSPLSKGKVPYRVGLSKRARIAPLLRTLKK</sequence>
<evidence type="ECO:0000259" key="2">
    <source>
        <dbReference type="PROSITE" id="PS50030"/>
    </source>
</evidence>
<feature type="compositionally biased region" description="Basic and acidic residues" evidence="1">
    <location>
        <begin position="139"/>
        <end position="148"/>
    </location>
</feature>
<dbReference type="RefSeq" id="XP_033690791.1">
    <property type="nucleotide sequence ID" value="XM_033827459.1"/>
</dbReference>
<dbReference type="SMART" id="SM00165">
    <property type="entry name" value="UBA"/>
    <property type="match status" value="1"/>
</dbReference>
<evidence type="ECO:0000256" key="1">
    <source>
        <dbReference type="SAM" id="MobiDB-lite"/>
    </source>
</evidence>
<feature type="compositionally biased region" description="Polar residues" evidence="1">
    <location>
        <begin position="234"/>
        <end position="252"/>
    </location>
</feature>
<dbReference type="CDD" id="cd14308">
    <property type="entry name" value="UBA_Mud1_like"/>
    <property type="match status" value="1"/>
</dbReference>
<evidence type="ECO:0000313" key="4">
    <source>
        <dbReference type="Proteomes" id="UP000800094"/>
    </source>
</evidence>
<feature type="compositionally biased region" description="Basic residues" evidence="1">
    <location>
        <begin position="487"/>
        <end position="497"/>
    </location>
</feature>
<feature type="compositionally biased region" description="Basic and acidic residues" evidence="1">
    <location>
        <begin position="363"/>
        <end position="376"/>
    </location>
</feature>
<feature type="compositionally biased region" description="Low complexity" evidence="1">
    <location>
        <begin position="423"/>
        <end position="435"/>
    </location>
</feature>
<feature type="compositionally biased region" description="Basic and acidic residues" evidence="1">
    <location>
        <begin position="24"/>
        <end position="34"/>
    </location>
</feature>
<feature type="region of interest" description="Disordered" evidence="1">
    <location>
        <begin position="476"/>
        <end position="522"/>
    </location>
</feature>
<dbReference type="Proteomes" id="UP000800094">
    <property type="component" value="Unassembled WGS sequence"/>
</dbReference>
<protein>
    <recommendedName>
        <fullName evidence="2">UBA domain-containing protein</fullName>
    </recommendedName>
</protein>
<evidence type="ECO:0000313" key="3">
    <source>
        <dbReference type="EMBL" id="KAF2255787.1"/>
    </source>
</evidence>
<feature type="region of interest" description="Disordered" evidence="1">
    <location>
        <begin position="1"/>
        <end position="149"/>
    </location>
</feature>
<dbReference type="SUPFAM" id="SSF46934">
    <property type="entry name" value="UBA-like"/>
    <property type="match status" value="1"/>
</dbReference>
<accession>A0A6A6J0F4</accession>
<name>A0A6A6J0F4_9PLEO</name>
<gene>
    <name evidence="3" type="ORF">BU26DRAFT_512744</name>
</gene>
<proteinExistence type="predicted"/>
<dbReference type="AlphaFoldDB" id="A0A6A6J0F4"/>
<feature type="region of interest" description="Disordered" evidence="1">
    <location>
        <begin position="700"/>
        <end position="742"/>
    </location>
</feature>
<feature type="compositionally biased region" description="Basic and acidic residues" evidence="1">
    <location>
        <begin position="49"/>
        <end position="58"/>
    </location>
</feature>
<dbReference type="GeneID" id="54580789"/>
<dbReference type="Gene3D" id="1.10.8.10">
    <property type="entry name" value="DNA helicase RuvA subunit, C-terminal domain"/>
    <property type="match status" value="1"/>
</dbReference>
<dbReference type="InterPro" id="IPR015940">
    <property type="entry name" value="UBA"/>
</dbReference>
<organism evidence="3 4">
    <name type="scientific">Trematosphaeria pertusa</name>
    <dbReference type="NCBI Taxonomy" id="390896"/>
    <lineage>
        <taxon>Eukaryota</taxon>
        <taxon>Fungi</taxon>
        <taxon>Dikarya</taxon>
        <taxon>Ascomycota</taxon>
        <taxon>Pezizomycotina</taxon>
        <taxon>Dothideomycetes</taxon>
        <taxon>Pleosporomycetidae</taxon>
        <taxon>Pleosporales</taxon>
        <taxon>Massarineae</taxon>
        <taxon>Trematosphaeriaceae</taxon>
        <taxon>Trematosphaeria</taxon>
    </lineage>
</organism>
<feature type="compositionally biased region" description="Acidic residues" evidence="1">
    <location>
        <begin position="1"/>
        <end position="15"/>
    </location>
</feature>
<dbReference type="EMBL" id="ML987189">
    <property type="protein sequence ID" value="KAF2255787.1"/>
    <property type="molecule type" value="Genomic_DNA"/>
</dbReference>
<feature type="region of interest" description="Disordered" evidence="1">
    <location>
        <begin position="198"/>
        <end position="442"/>
    </location>
</feature>